<comment type="caution">
    <text evidence="4">The sequence shown here is derived from an EMBL/GenBank/DDBJ whole genome shotgun (WGS) entry which is preliminary data.</text>
</comment>
<dbReference type="SUPFAM" id="SSF46689">
    <property type="entry name" value="Homeodomain-like"/>
    <property type="match status" value="2"/>
</dbReference>
<protein>
    <submittedName>
        <fullName evidence="4">AraC family transcriptional regulator</fullName>
    </submittedName>
</protein>
<keyword evidence="1" id="KW-0805">Transcription regulation</keyword>
<dbReference type="PANTHER" id="PTHR43436:SF2">
    <property type="entry name" value="ARAC_XYLS FAMILY TRANSCRIPTIONAL REGULATOR"/>
    <property type="match status" value="1"/>
</dbReference>
<sequence>MPPGLQQPLARLRAAHQARARSGTFDTEIPGVRVFWTDASAARTPMIYEPGIVIIAGGHKTVYLGRTRFGYDPNHYLIVSVPLPLECETHASPSDPLLGLFVAIDWTLLHELVALVCGGLAPQRPQTAGLPRGLAPVALDAEMIATTARLLHALDSPLESQVLGRALVRELHYRALLGPHGPALCALTQHQDADARIARALARIHRDYAKALSVESLAAEAHMGASTFHRAFKQVTGETPLRYLKRIRLDRARALIAAQGVRASVAATRVGYQSASQFSREFKRHFRVSPAEVRHATASVAGPVPDDSRP</sequence>
<evidence type="ECO:0000259" key="3">
    <source>
        <dbReference type="PROSITE" id="PS01124"/>
    </source>
</evidence>
<dbReference type="AlphaFoldDB" id="A0A4R4AGM8"/>
<dbReference type="RefSeq" id="WP_123143048.1">
    <property type="nucleotide sequence ID" value="NZ_NRRH01000003.1"/>
</dbReference>
<dbReference type="PANTHER" id="PTHR43436">
    <property type="entry name" value="ARAC-FAMILY TRANSCRIPTIONAL REGULATOR"/>
    <property type="match status" value="1"/>
</dbReference>
<evidence type="ECO:0000313" key="5">
    <source>
        <dbReference type="Proteomes" id="UP000295247"/>
    </source>
</evidence>
<evidence type="ECO:0000313" key="4">
    <source>
        <dbReference type="EMBL" id="TCW38407.1"/>
    </source>
</evidence>
<dbReference type="GO" id="GO:0003700">
    <property type="term" value="F:DNA-binding transcription factor activity"/>
    <property type="evidence" value="ECO:0007669"/>
    <property type="project" value="InterPro"/>
</dbReference>
<keyword evidence="2" id="KW-0804">Transcription</keyword>
<dbReference type="Gene3D" id="1.10.10.60">
    <property type="entry name" value="Homeodomain-like"/>
    <property type="match status" value="2"/>
</dbReference>
<dbReference type="EMBL" id="SMDC01000002">
    <property type="protein sequence ID" value="TCW38407.1"/>
    <property type="molecule type" value="Genomic_DNA"/>
</dbReference>
<name>A0A4R4AGM8_MARGR</name>
<reference evidence="4 5" key="1">
    <citation type="submission" date="2019-03" db="EMBL/GenBank/DDBJ databases">
        <title>Genomic Encyclopedia of Type Strains, Phase IV (KMG-IV): sequencing the most valuable type-strain genomes for metagenomic binning, comparative biology and taxonomic classification.</title>
        <authorList>
            <person name="Goeker M."/>
        </authorList>
    </citation>
    <scope>NUCLEOTIDE SEQUENCE [LARGE SCALE GENOMIC DNA]</scope>
    <source>
        <strain evidence="4 5">DSM 203</strain>
    </source>
</reference>
<evidence type="ECO:0000256" key="2">
    <source>
        <dbReference type="ARBA" id="ARBA00023163"/>
    </source>
</evidence>
<organism evidence="4 5">
    <name type="scientific">Marichromatium gracile</name>
    <name type="common">Chromatium gracile</name>
    <dbReference type="NCBI Taxonomy" id="1048"/>
    <lineage>
        <taxon>Bacteria</taxon>
        <taxon>Pseudomonadati</taxon>
        <taxon>Pseudomonadota</taxon>
        <taxon>Gammaproteobacteria</taxon>
        <taxon>Chromatiales</taxon>
        <taxon>Chromatiaceae</taxon>
        <taxon>Marichromatium</taxon>
    </lineage>
</organism>
<dbReference type="PROSITE" id="PS01124">
    <property type="entry name" value="HTH_ARAC_FAMILY_2"/>
    <property type="match status" value="1"/>
</dbReference>
<dbReference type="InterPro" id="IPR018060">
    <property type="entry name" value="HTH_AraC"/>
</dbReference>
<proteinExistence type="predicted"/>
<accession>A0A4R4AGM8</accession>
<dbReference type="Proteomes" id="UP000295247">
    <property type="component" value="Unassembled WGS sequence"/>
</dbReference>
<dbReference type="Pfam" id="PF12833">
    <property type="entry name" value="HTH_18"/>
    <property type="match status" value="1"/>
</dbReference>
<dbReference type="GO" id="GO:0043565">
    <property type="term" value="F:sequence-specific DNA binding"/>
    <property type="evidence" value="ECO:0007669"/>
    <property type="project" value="InterPro"/>
</dbReference>
<dbReference type="InterPro" id="IPR009057">
    <property type="entry name" value="Homeodomain-like_sf"/>
</dbReference>
<dbReference type="InterPro" id="IPR009594">
    <property type="entry name" value="Tscrpt_reg_HTH_AraC_N"/>
</dbReference>
<dbReference type="SMART" id="SM00342">
    <property type="entry name" value="HTH_ARAC"/>
    <property type="match status" value="1"/>
</dbReference>
<evidence type="ECO:0000256" key="1">
    <source>
        <dbReference type="ARBA" id="ARBA00023015"/>
    </source>
</evidence>
<gene>
    <name evidence="4" type="ORF">EDC29_102300</name>
</gene>
<dbReference type="Pfam" id="PF06719">
    <property type="entry name" value="AraC_N"/>
    <property type="match status" value="1"/>
</dbReference>
<feature type="domain" description="HTH araC/xylS-type" evidence="3">
    <location>
        <begin position="198"/>
        <end position="296"/>
    </location>
</feature>